<dbReference type="AlphaFoldDB" id="A0A4S4BUF0"/>
<keyword evidence="3 9" id="KW-0597">Phosphoprotein</keyword>
<feature type="transmembrane region" description="Helical" evidence="11">
    <location>
        <begin position="354"/>
        <end position="374"/>
    </location>
</feature>
<feature type="transmembrane region" description="Helical" evidence="11">
    <location>
        <begin position="288"/>
        <end position="309"/>
    </location>
</feature>
<evidence type="ECO:0000313" key="14">
    <source>
        <dbReference type="EMBL" id="THF76539.1"/>
    </source>
</evidence>
<comment type="caution">
    <text evidence="14">The sequence shown here is derived from an EMBL/GenBank/DDBJ whole genome shotgun (WGS) entry which is preliminary data.</text>
</comment>
<dbReference type="PROSITE" id="PS50109">
    <property type="entry name" value="HIS_KIN"/>
    <property type="match status" value="2"/>
</dbReference>
<keyword evidence="8" id="KW-0902">Two-component regulatory system</keyword>
<keyword evidence="4" id="KW-0808">Transferase</keyword>
<evidence type="ECO:0000256" key="11">
    <source>
        <dbReference type="SAM" id="Phobius"/>
    </source>
</evidence>
<feature type="compositionally biased region" description="Low complexity" evidence="10">
    <location>
        <begin position="102"/>
        <end position="118"/>
    </location>
</feature>
<dbReference type="PROSITE" id="PS50110">
    <property type="entry name" value="RESPONSE_REGULATORY"/>
    <property type="match status" value="1"/>
</dbReference>
<dbReference type="Gene3D" id="2.60.120.260">
    <property type="entry name" value="Galactose-binding domain-like"/>
    <property type="match status" value="1"/>
</dbReference>
<protein>
    <recommendedName>
        <fullName evidence="2">histidine kinase</fullName>
        <ecNumber evidence="2">2.7.13.3</ecNumber>
    </recommendedName>
</protein>
<feature type="region of interest" description="Disordered" evidence="10">
    <location>
        <begin position="94"/>
        <end position="118"/>
    </location>
</feature>
<evidence type="ECO:0000256" key="2">
    <source>
        <dbReference type="ARBA" id="ARBA00012438"/>
    </source>
</evidence>
<dbReference type="InterPro" id="IPR003661">
    <property type="entry name" value="HisK_dim/P_dom"/>
</dbReference>
<keyword evidence="6" id="KW-0418">Kinase</keyword>
<dbReference type="EC" id="2.7.13.3" evidence="2"/>
<dbReference type="GO" id="GO:0005524">
    <property type="term" value="F:ATP binding"/>
    <property type="evidence" value="ECO:0007669"/>
    <property type="project" value="UniProtKB-KW"/>
</dbReference>
<dbReference type="InterPro" id="IPR005467">
    <property type="entry name" value="His_kinase_dom"/>
</dbReference>
<keyword evidence="7" id="KW-0067">ATP-binding</keyword>
<organism evidence="14 15">
    <name type="scientific">Cohnella fermenti</name>
    <dbReference type="NCBI Taxonomy" id="2565925"/>
    <lineage>
        <taxon>Bacteria</taxon>
        <taxon>Bacillati</taxon>
        <taxon>Bacillota</taxon>
        <taxon>Bacilli</taxon>
        <taxon>Bacillales</taxon>
        <taxon>Paenibacillaceae</taxon>
        <taxon>Cohnella</taxon>
    </lineage>
</organism>
<evidence type="ECO:0000256" key="1">
    <source>
        <dbReference type="ARBA" id="ARBA00000085"/>
    </source>
</evidence>
<dbReference type="PANTHER" id="PTHR43047">
    <property type="entry name" value="TWO-COMPONENT HISTIDINE PROTEIN KINASE"/>
    <property type="match status" value="1"/>
</dbReference>
<dbReference type="Pfam" id="PF06580">
    <property type="entry name" value="His_kinase"/>
    <property type="match status" value="1"/>
</dbReference>
<evidence type="ECO:0000256" key="4">
    <source>
        <dbReference type="ARBA" id="ARBA00022679"/>
    </source>
</evidence>
<feature type="domain" description="Histidine kinase" evidence="12">
    <location>
        <begin position="458"/>
        <end position="675"/>
    </location>
</feature>
<feature type="domain" description="Histidine kinase" evidence="12">
    <location>
        <begin position="963"/>
        <end position="1063"/>
    </location>
</feature>
<feature type="transmembrane region" description="Helical" evidence="11">
    <location>
        <begin position="258"/>
        <end position="276"/>
    </location>
</feature>
<feature type="modified residue" description="4-aspartylphosphate" evidence="9">
    <location>
        <position position="786"/>
    </location>
</feature>
<evidence type="ECO:0000313" key="15">
    <source>
        <dbReference type="Proteomes" id="UP000310636"/>
    </source>
</evidence>
<dbReference type="CDD" id="cd17574">
    <property type="entry name" value="REC_OmpR"/>
    <property type="match status" value="1"/>
</dbReference>
<evidence type="ECO:0000259" key="13">
    <source>
        <dbReference type="PROSITE" id="PS50110"/>
    </source>
</evidence>
<dbReference type="InterPro" id="IPR036097">
    <property type="entry name" value="HisK_dim/P_sf"/>
</dbReference>
<dbReference type="EMBL" id="SSOB01000024">
    <property type="protein sequence ID" value="THF76539.1"/>
    <property type="molecule type" value="Genomic_DNA"/>
</dbReference>
<dbReference type="InterPro" id="IPR001789">
    <property type="entry name" value="Sig_transdc_resp-reg_receiver"/>
</dbReference>
<feature type="transmembrane region" description="Helical" evidence="11">
    <location>
        <begin position="321"/>
        <end position="342"/>
    </location>
</feature>
<dbReference type="Pfam" id="PF00072">
    <property type="entry name" value="Response_reg"/>
    <property type="match status" value="1"/>
</dbReference>
<dbReference type="Pfam" id="PF02518">
    <property type="entry name" value="HATPase_c"/>
    <property type="match status" value="2"/>
</dbReference>
<proteinExistence type="predicted"/>
<dbReference type="Gene3D" id="1.10.287.130">
    <property type="match status" value="1"/>
</dbReference>
<dbReference type="SUPFAM" id="SSF47384">
    <property type="entry name" value="Homodimeric domain of signal transducing histidine kinase"/>
    <property type="match status" value="1"/>
</dbReference>
<keyword evidence="11" id="KW-0812">Transmembrane</keyword>
<dbReference type="SMART" id="SM00448">
    <property type="entry name" value="REC"/>
    <property type="match status" value="1"/>
</dbReference>
<dbReference type="SUPFAM" id="SSF52172">
    <property type="entry name" value="CheY-like"/>
    <property type="match status" value="1"/>
</dbReference>
<evidence type="ECO:0000256" key="10">
    <source>
        <dbReference type="SAM" id="MobiDB-lite"/>
    </source>
</evidence>
<evidence type="ECO:0000256" key="5">
    <source>
        <dbReference type="ARBA" id="ARBA00022741"/>
    </source>
</evidence>
<dbReference type="SUPFAM" id="SSF55874">
    <property type="entry name" value="ATPase domain of HSP90 chaperone/DNA topoisomerase II/histidine kinase"/>
    <property type="match status" value="2"/>
</dbReference>
<dbReference type="Gene3D" id="3.30.565.10">
    <property type="entry name" value="Histidine kinase-like ATPase, C-terminal domain"/>
    <property type="match status" value="2"/>
</dbReference>
<feature type="transmembrane region" description="Helical" evidence="11">
    <location>
        <begin position="230"/>
        <end position="251"/>
    </location>
</feature>
<dbReference type="SMART" id="SM00388">
    <property type="entry name" value="HisKA"/>
    <property type="match status" value="1"/>
</dbReference>
<evidence type="ECO:0000256" key="6">
    <source>
        <dbReference type="ARBA" id="ARBA00022777"/>
    </source>
</evidence>
<dbReference type="GO" id="GO:0000155">
    <property type="term" value="F:phosphorelay sensor kinase activity"/>
    <property type="evidence" value="ECO:0007669"/>
    <property type="project" value="InterPro"/>
</dbReference>
<name>A0A4S4BUF0_9BACL</name>
<dbReference type="InterPro" id="IPR010559">
    <property type="entry name" value="Sig_transdc_His_kin_internal"/>
</dbReference>
<keyword evidence="15" id="KW-1185">Reference proteome</keyword>
<keyword evidence="11" id="KW-1133">Transmembrane helix</keyword>
<keyword evidence="5" id="KW-0547">Nucleotide-binding</keyword>
<sequence length="1063" mass="117285">MDTRASHFGKYRKLILCILLFGLLFGLRWLWAAVLFPMDRPPPITDGVLDLRGVDWETTGPMRLNGEWEWYPGQLLSSGELPSEARPRQTIQVPGNWGTPFSPSGSSGPSGPEQQGSGSAYGYGTYRLRVLVDPLKQPIAFSIASVKSSSEAEVNGEIAGGSGTVTADRDTYKPNNVSYTATYYQEDATEIELLLRVTNYESPLSGGVIRPVLFGLQSDIESSRSHSIDFQLMTLLIMLLHGLYAGIVYAYKPQNRSLLISGLIYVSVGLVVAGGHDKVLAMWMPLNYSWSIKIRVLAVMLQNYSVLLMYRKFAGIRKIGIGLKAYTAMLLILGLGTALLPISAVNRMLDTGVYTLAFLIPLVWFAAAVGKLVFGKSEDKDIHFILISAVCIMSNLIWTNEIGYVEPSSVYYPLDLIIAVTAFSVYWFKKYIRNSDEVERLYEQLKIADRMKDQFLANTSHELRTPLHGIMNLSNSVYAREQDKLEAESRQALELVGTVSRRMSRLLDDLLDLAQLREHRIVLHPEPLNLHAVVPGVAGMLDYMAEGRPVRLRLALDRSLPPVWADEQRFMQIVYNLLHNAYKFTEEGEITVAAKLLNGQVEVRVVDTGVGMDEETLAGLFVPYVQGTNNRSDGRGLGLGMSICKQLVELHGSELIVQSEPGRGSAFLFRLPVADAAAETAATTAVAARLETAAPEGAAMTAMSAAAMSRSPGDDVGGQTARIALPDWLRSPDAPIRILIVDDDPVNLNVLAGILSTEPYNVTKATSGREALEWLADGDWDLLIADVMMPGMSGYELTEKVRERRSVSELPVLLLTARGQPADMYSGFLVGANDYVTKPADATELKYRIRSLIALKRSLAERLRMEAAYLQAQIKPHFLFNTINSLIALGEMDTEKMRKFGEAFTSFLRISFDYSNTGAMVDLEHELELVRAYLYIEQERFGDRLSVVQEIEPDIRLSLPPLLIQPLVENAVRHGLLKKAGGGMLRLTVRLTADGVSVAVRDNGIGMPADLIERLLNRPDPSRPGIGIANTNRRLIQAYGQGLSIRSVPGEATVVSFVIPQRS</sequence>
<dbReference type="InterPro" id="IPR004358">
    <property type="entry name" value="Sig_transdc_His_kin-like_C"/>
</dbReference>
<dbReference type="GO" id="GO:0005886">
    <property type="term" value="C:plasma membrane"/>
    <property type="evidence" value="ECO:0007669"/>
    <property type="project" value="TreeGrafter"/>
</dbReference>
<gene>
    <name evidence="14" type="ORF">E6C55_18565</name>
</gene>
<evidence type="ECO:0000256" key="9">
    <source>
        <dbReference type="PROSITE-ProRule" id="PRU00169"/>
    </source>
</evidence>
<dbReference type="InterPro" id="IPR003594">
    <property type="entry name" value="HATPase_dom"/>
</dbReference>
<dbReference type="InterPro" id="IPR036890">
    <property type="entry name" value="HATPase_C_sf"/>
</dbReference>
<dbReference type="Pfam" id="PF00512">
    <property type="entry name" value="HisKA"/>
    <property type="match status" value="1"/>
</dbReference>
<dbReference type="Gene3D" id="3.40.50.2300">
    <property type="match status" value="1"/>
</dbReference>
<dbReference type="InterPro" id="IPR011006">
    <property type="entry name" value="CheY-like_superfamily"/>
</dbReference>
<dbReference type="Proteomes" id="UP000310636">
    <property type="component" value="Unassembled WGS sequence"/>
</dbReference>
<dbReference type="GO" id="GO:0009927">
    <property type="term" value="F:histidine phosphotransfer kinase activity"/>
    <property type="evidence" value="ECO:0007669"/>
    <property type="project" value="TreeGrafter"/>
</dbReference>
<dbReference type="PANTHER" id="PTHR43047:SF72">
    <property type="entry name" value="OSMOSENSING HISTIDINE PROTEIN KINASE SLN1"/>
    <property type="match status" value="1"/>
</dbReference>
<dbReference type="CDD" id="cd00082">
    <property type="entry name" value="HisKA"/>
    <property type="match status" value="1"/>
</dbReference>
<evidence type="ECO:0000256" key="7">
    <source>
        <dbReference type="ARBA" id="ARBA00022840"/>
    </source>
</evidence>
<keyword evidence="11" id="KW-0472">Membrane</keyword>
<evidence type="ECO:0000256" key="8">
    <source>
        <dbReference type="ARBA" id="ARBA00023012"/>
    </source>
</evidence>
<dbReference type="SMART" id="SM00387">
    <property type="entry name" value="HATPase_c"/>
    <property type="match status" value="2"/>
</dbReference>
<accession>A0A4S4BUF0</accession>
<evidence type="ECO:0000259" key="12">
    <source>
        <dbReference type="PROSITE" id="PS50109"/>
    </source>
</evidence>
<dbReference type="OrthoDB" id="9809348at2"/>
<feature type="transmembrane region" description="Helical" evidence="11">
    <location>
        <begin position="381"/>
        <end position="398"/>
    </location>
</feature>
<reference evidence="14 15" key="1">
    <citation type="submission" date="2019-04" db="EMBL/GenBank/DDBJ databases">
        <title>Cohnella sp. nov. isolated from preserved vegetables.</title>
        <authorList>
            <person name="Lin S.-Y."/>
            <person name="Hung M.-H."/>
            <person name="Young C.-C."/>
        </authorList>
    </citation>
    <scope>NUCLEOTIDE SEQUENCE [LARGE SCALE GENOMIC DNA]</scope>
    <source>
        <strain evidence="14 15">CC-MHH1044</strain>
    </source>
</reference>
<comment type="catalytic activity">
    <reaction evidence="1">
        <text>ATP + protein L-histidine = ADP + protein N-phospho-L-histidine.</text>
        <dbReference type="EC" id="2.7.13.3"/>
    </reaction>
</comment>
<feature type="domain" description="Response regulatory" evidence="13">
    <location>
        <begin position="737"/>
        <end position="853"/>
    </location>
</feature>
<evidence type="ECO:0000256" key="3">
    <source>
        <dbReference type="ARBA" id="ARBA00022553"/>
    </source>
</evidence>
<dbReference type="PRINTS" id="PR00344">
    <property type="entry name" value="BCTRLSENSOR"/>
</dbReference>